<protein>
    <submittedName>
        <fullName evidence="2">Uncharacterized protein</fullName>
    </submittedName>
</protein>
<evidence type="ECO:0000313" key="3">
    <source>
        <dbReference type="Proteomes" id="UP000534286"/>
    </source>
</evidence>
<proteinExistence type="predicted"/>
<comment type="caution">
    <text evidence="2">The sequence shown here is derived from an EMBL/GenBank/DDBJ whole genome shotgun (WGS) entry which is preliminary data.</text>
</comment>
<dbReference type="Proteomes" id="UP000534286">
    <property type="component" value="Unassembled WGS sequence"/>
</dbReference>
<gene>
    <name evidence="2" type="ORF">FHR32_001714</name>
</gene>
<evidence type="ECO:0000313" key="2">
    <source>
        <dbReference type="EMBL" id="MBB4937409.1"/>
    </source>
</evidence>
<keyword evidence="1" id="KW-1133">Transmembrane helix</keyword>
<sequence>MNGAPGRRRPPWLTLVMASALTLICAVVAWVASSTAGAEFTRGPSQTELEQAADDEMALRWQVWPAGRIFPDAISYAAEQGGEESAHRVGISPETRCDRGVDSTLTKALRRAGCRGILRATYIDALQGVVVTVGVAAFAGELGAAKARAALPRGGRPSPGLKALAFPGTVADRFTSAGRQSSLVRQAGPYVVMTTIGQTDGRPGKAVGEQRPTMFAFAGDIADRILADLSTPMSPDCVSEEWRC</sequence>
<dbReference type="EMBL" id="JACHJU010000001">
    <property type="protein sequence ID" value="MBB4937409.1"/>
    <property type="molecule type" value="Genomic_DNA"/>
</dbReference>
<evidence type="ECO:0000256" key="1">
    <source>
        <dbReference type="SAM" id="Phobius"/>
    </source>
</evidence>
<dbReference type="RefSeq" id="WP_312882170.1">
    <property type="nucleotide sequence ID" value="NZ_BAABEK010000029.1"/>
</dbReference>
<keyword evidence="3" id="KW-1185">Reference proteome</keyword>
<name>A0A7W7W8T8_9ACTN</name>
<keyword evidence="1" id="KW-0472">Membrane</keyword>
<reference evidence="2 3" key="1">
    <citation type="submission" date="2020-08" db="EMBL/GenBank/DDBJ databases">
        <title>Sequencing the genomes of 1000 actinobacteria strains.</title>
        <authorList>
            <person name="Klenk H.-P."/>
        </authorList>
    </citation>
    <scope>NUCLEOTIDE SEQUENCE [LARGE SCALE GENOMIC DNA]</scope>
    <source>
        <strain evidence="2 3">DSM 43023</strain>
    </source>
</reference>
<accession>A0A7W7W8T8</accession>
<organism evidence="2 3">
    <name type="scientific">Streptosporangium album</name>
    <dbReference type="NCBI Taxonomy" id="47479"/>
    <lineage>
        <taxon>Bacteria</taxon>
        <taxon>Bacillati</taxon>
        <taxon>Actinomycetota</taxon>
        <taxon>Actinomycetes</taxon>
        <taxon>Streptosporangiales</taxon>
        <taxon>Streptosporangiaceae</taxon>
        <taxon>Streptosporangium</taxon>
    </lineage>
</organism>
<feature type="transmembrane region" description="Helical" evidence="1">
    <location>
        <begin position="12"/>
        <end position="32"/>
    </location>
</feature>
<keyword evidence="1" id="KW-0812">Transmembrane</keyword>
<dbReference type="AlphaFoldDB" id="A0A7W7W8T8"/>